<dbReference type="PROSITE" id="PS50043">
    <property type="entry name" value="HTH_LUXR_2"/>
    <property type="match status" value="1"/>
</dbReference>
<dbReference type="GO" id="GO:0006355">
    <property type="term" value="P:regulation of DNA-templated transcription"/>
    <property type="evidence" value="ECO:0007669"/>
    <property type="project" value="InterPro"/>
</dbReference>
<evidence type="ECO:0000259" key="2">
    <source>
        <dbReference type="PROSITE" id="PS50043"/>
    </source>
</evidence>
<organism evidence="3 4">
    <name type="scientific">Acidovorax soli</name>
    <dbReference type="NCBI Taxonomy" id="592050"/>
    <lineage>
        <taxon>Bacteria</taxon>
        <taxon>Pseudomonadati</taxon>
        <taxon>Pseudomonadota</taxon>
        <taxon>Betaproteobacteria</taxon>
        <taxon>Burkholderiales</taxon>
        <taxon>Comamonadaceae</taxon>
        <taxon>Acidovorax</taxon>
    </lineage>
</organism>
<gene>
    <name evidence="3" type="ORF">HNP48_001693</name>
</gene>
<dbReference type="EMBL" id="JACHLK010000002">
    <property type="protein sequence ID" value="MBB6559029.1"/>
    <property type="molecule type" value="Genomic_DNA"/>
</dbReference>
<dbReference type="Gene3D" id="1.10.10.10">
    <property type="entry name" value="Winged helix-like DNA-binding domain superfamily/Winged helix DNA-binding domain"/>
    <property type="match status" value="1"/>
</dbReference>
<dbReference type="RefSeq" id="WP_184856425.1">
    <property type="nucleotide sequence ID" value="NZ_JACHLK010000002.1"/>
</dbReference>
<keyword evidence="1 3" id="KW-0238">DNA-binding</keyword>
<dbReference type="InterPro" id="IPR016032">
    <property type="entry name" value="Sig_transdc_resp-reg_C-effctor"/>
</dbReference>
<dbReference type="AlphaFoldDB" id="A0A7X0PC12"/>
<dbReference type="SMART" id="SM00421">
    <property type="entry name" value="HTH_LUXR"/>
    <property type="match status" value="1"/>
</dbReference>
<protein>
    <submittedName>
        <fullName evidence="3">DNA-binding CsgD family transcriptional regulator</fullName>
    </submittedName>
</protein>
<evidence type="ECO:0000313" key="4">
    <source>
        <dbReference type="Proteomes" id="UP000575083"/>
    </source>
</evidence>
<reference evidence="3 4" key="1">
    <citation type="submission" date="2020-08" db="EMBL/GenBank/DDBJ databases">
        <title>Functional genomics of gut bacteria from endangered species of beetles.</title>
        <authorList>
            <person name="Carlos-Shanley C."/>
        </authorList>
    </citation>
    <scope>NUCLEOTIDE SEQUENCE [LARGE SCALE GENOMIC DNA]</scope>
    <source>
        <strain evidence="3 4">S00198</strain>
    </source>
</reference>
<name>A0A7X0PC12_9BURK</name>
<dbReference type="SUPFAM" id="SSF46894">
    <property type="entry name" value="C-terminal effector domain of the bipartite response regulators"/>
    <property type="match status" value="1"/>
</dbReference>
<proteinExistence type="predicted"/>
<evidence type="ECO:0000313" key="3">
    <source>
        <dbReference type="EMBL" id="MBB6559029.1"/>
    </source>
</evidence>
<evidence type="ECO:0000256" key="1">
    <source>
        <dbReference type="ARBA" id="ARBA00023125"/>
    </source>
</evidence>
<dbReference type="InterPro" id="IPR000792">
    <property type="entry name" value="Tscrpt_reg_LuxR_C"/>
</dbReference>
<dbReference type="PANTHER" id="PTHR43214">
    <property type="entry name" value="TWO-COMPONENT RESPONSE REGULATOR"/>
    <property type="match status" value="1"/>
</dbReference>
<dbReference type="InterPro" id="IPR036388">
    <property type="entry name" value="WH-like_DNA-bd_sf"/>
</dbReference>
<comment type="caution">
    <text evidence="3">The sequence shown here is derived from an EMBL/GenBank/DDBJ whole genome shotgun (WGS) entry which is preliminary data.</text>
</comment>
<dbReference type="PRINTS" id="PR00038">
    <property type="entry name" value="HTHLUXR"/>
</dbReference>
<feature type="domain" description="HTH luxR-type" evidence="2">
    <location>
        <begin position="174"/>
        <end position="236"/>
    </location>
</feature>
<keyword evidence="4" id="KW-1185">Reference proteome</keyword>
<accession>A0A7X0PC12</accession>
<dbReference type="InterPro" id="IPR039420">
    <property type="entry name" value="WalR-like"/>
</dbReference>
<dbReference type="GO" id="GO:0003677">
    <property type="term" value="F:DNA binding"/>
    <property type="evidence" value="ECO:0007669"/>
    <property type="project" value="UniProtKB-KW"/>
</dbReference>
<dbReference type="Proteomes" id="UP000575083">
    <property type="component" value="Unassembled WGS sequence"/>
</dbReference>
<sequence>MLDRLHREWGAAVAKAPQDKLELIAWLEGSLKSLYPFQAVVMAYGELVAGQLTVTHMFAHGHSDAYVAQLAGSFDLQQRGALKKWFSSRQPIFIDADDHDGFASDFEIKEMKEFGFKNVAGHGVLNARSNAGTYFGFANTSPSEREWQCQALSFIAPHLNSIFLNYIAKTDLRPQSWPASLTSRQTEIVRLLAAGLNDKRIALQLGLSEKTIRNQLTSIYSTLGIHKRTELIAYLK</sequence>
<dbReference type="Pfam" id="PF00196">
    <property type="entry name" value="GerE"/>
    <property type="match status" value="1"/>
</dbReference>